<keyword evidence="2" id="KW-0472">Membrane</keyword>
<dbReference type="EMBL" id="JACHDO010000001">
    <property type="protein sequence ID" value="MBB5490846.1"/>
    <property type="molecule type" value="Genomic_DNA"/>
</dbReference>
<reference evidence="3 4" key="1">
    <citation type="submission" date="2020-08" db="EMBL/GenBank/DDBJ databases">
        <title>Sequencing the genomes of 1000 actinobacteria strains.</title>
        <authorList>
            <person name="Klenk H.-P."/>
        </authorList>
    </citation>
    <scope>NUCLEOTIDE SEQUENCE [LARGE SCALE GENOMIC DNA]</scope>
    <source>
        <strain evidence="3 4">DSM 44598</strain>
    </source>
</reference>
<evidence type="ECO:0000256" key="2">
    <source>
        <dbReference type="SAM" id="Phobius"/>
    </source>
</evidence>
<evidence type="ECO:0000256" key="1">
    <source>
        <dbReference type="SAM" id="MobiDB-lite"/>
    </source>
</evidence>
<dbReference type="Proteomes" id="UP000579647">
    <property type="component" value="Unassembled WGS sequence"/>
</dbReference>
<keyword evidence="4" id="KW-1185">Reference proteome</keyword>
<organism evidence="3 4">
    <name type="scientific">Nocardiopsis metallicus</name>
    <dbReference type="NCBI Taxonomy" id="179819"/>
    <lineage>
        <taxon>Bacteria</taxon>
        <taxon>Bacillati</taxon>
        <taxon>Actinomycetota</taxon>
        <taxon>Actinomycetes</taxon>
        <taxon>Streptosporangiales</taxon>
        <taxon>Nocardiopsidaceae</taxon>
        <taxon>Nocardiopsis</taxon>
    </lineage>
</organism>
<keyword evidence="2" id="KW-1133">Transmembrane helix</keyword>
<name>A0A840WHC2_9ACTN</name>
<dbReference type="RefSeq" id="WP_184364472.1">
    <property type="nucleotide sequence ID" value="NZ_BAAAKM010000054.1"/>
</dbReference>
<accession>A0A840WHC2</accession>
<feature type="region of interest" description="Disordered" evidence="1">
    <location>
        <begin position="1"/>
        <end position="29"/>
    </location>
</feature>
<feature type="transmembrane region" description="Helical" evidence="2">
    <location>
        <begin position="31"/>
        <end position="53"/>
    </location>
</feature>
<dbReference type="AlphaFoldDB" id="A0A840WHC2"/>
<feature type="compositionally biased region" description="Basic residues" evidence="1">
    <location>
        <begin position="1"/>
        <end position="12"/>
    </location>
</feature>
<gene>
    <name evidence="3" type="ORF">HNR07_001983</name>
</gene>
<comment type="caution">
    <text evidence="3">The sequence shown here is derived from an EMBL/GenBank/DDBJ whole genome shotgun (WGS) entry which is preliminary data.</text>
</comment>
<protein>
    <submittedName>
        <fullName evidence="3">Uncharacterized protein</fullName>
    </submittedName>
</protein>
<feature type="compositionally biased region" description="Basic and acidic residues" evidence="1">
    <location>
        <begin position="13"/>
        <end position="22"/>
    </location>
</feature>
<keyword evidence="2" id="KW-0812">Transmembrane</keyword>
<sequence>MAARKKKRKPGRGKNDIHRGPTRDPGPTGNVGCYFIFFSMLAIGLIVLLLEIFT</sequence>
<evidence type="ECO:0000313" key="3">
    <source>
        <dbReference type="EMBL" id="MBB5490846.1"/>
    </source>
</evidence>
<evidence type="ECO:0000313" key="4">
    <source>
        <dbReference type="Proteomes" id="UP000579647"/>
    </source>
</evidence>
<proteinExistence type="predicted"/>